<protein>
    <submittedName>
        <fullName evidence="1">Uncharacterized protein</fullName>
    </submittedName>
</protein>
<name>K4LJE9_THEPS</name>
<dbReference type="Proteomes" id="UP000000467">
    <property type="component" value="Chromosome"/>
</dbReference>
<dbReference type="AlphaFoldDB" id="K4LJE9"/>
<proteinExistence type="predicted"/>
<gene>
    <name evidence="1" type="ordered locus">Tph_c19930</name>
</gene>
<evidence type="ECO:0000313" key="2">
    <source>
        <dbReference type="Proteomes" id="UP000000467"/>
    </source>
</evidence>
<reference evidence="1 2" key="1">
    <citation type="journal article" date="2012" name="BMC Genomics">
        <title>Genome-guided analysis of physiological and morphological traits of the fermentative acetate oxidizer Thermacetogenium phaeum.</title>
        <authorList>
            <person name="Oehler D."/>
            <person name="Poehlein A."/>
            <person name="Leimbach A."/>
            <person name="Muller N."/>
            <person name="Daniel R."/>
            <person name="Gottschalk G."/>
            <person name="Schink B."/>
        </authorList>
    </citation>
    <scope>NUCLEOTIDE SEQUENCE [LARGE SCALE GENOMIC DNA]</scope>
    <source>
        <strain evidence="2">ATCC BAA-254 / DSM 26808 / PB</strain>
    </source>
</reference>
<dbReference type="eggNOG" id="COG1674">
    <property type="taxonomic scope" value="Bacteria"/>
</dbReference>
<dbReference type="STRING" id="1089553.Tph_c19930"/>
<evidence type="ECO:0000313" key="1">
    <source>
        <dbReference type="EMBL" id="AFV12187.1"/>
    </source>
</evidence>
<dbReference type="KEGG" id="tpz:Tph_c19930"/>
<dbReference type="OrthoDB" id="9781752at2"/>
<organism evidence="1 2">
    <name type="scientific">Thermacetogenium phaeum (strain ATCC BAA-254 / DSM 26808 / PB)</name>
    <dbReference type="NCBI Taxonomy" id="1089553"/>
    <lineage>
        <taxon>Bacteria</taxon>
        <taxon>Bacillati</taxon>
        <taxon>Bacillota</taxon>
        <taxon>Clostridia</taxon>
        <taxon>Thermoanaerobacterales</taxon>
        <taxon>Thermoanaerobacteraceae</taxon>
        <taxon>Thermacetogenium</taxon>
    </lineage>
</organism>
<dbReference type="EMBL" id="CP003732">
    <property type="protein sequence ID" value="AFV12187.1"/>
    <property type="molecule type" value="Genomic_DNA"/>
</dbReference>
<sequence length="277" mass="32093">MVDPRYPGAVDEIVNLGEYWDVAELKSRREEIILLSKRVKRQFAAVYRSLRMARMAREDEASFREKGLKLQEFHRLIGGLFRQIFGPEIAWGKGFPRERHLFAWALTPQGIVHHLPTVLRDVAFLYVVEGDPGSGKEIVLTELAAFAYRLGEAVEVYHCAFDPQGIDLIVLPERRTAVLSPFPGLSFDPTSLPGLKNLGSVDCNTCLDAGVLKDYEREMQEARELFDACFDRAMRYLREESRFYKEMERHYLEAMDFERVERKRQEVLARILAYARK</sequence>
<dbReference type="RefSeq" id="WP_015051063.1">
    <property type="nucleotide sequence ID" value="NC_018870.1"/>
</dbReference>
<dbReference type="HOGENOM" id="CLU_063820_0_0_9"/>
<accession>K4LJE9</accession>
<keyword evidence="2" id="KW-1185">Reference proteome</keyword>